<proteinExistence type="predicted"/>
<protein>
    <submittedName>
        <fullName evidence="2">Uncharacterized protein</fullName>
    </submittedName>
</protein>
<feature type="non-terminal residue" evidence="2">
    <location>
        <position position="268"/>
    </location>
</feature>
<dbReference type="GeneID" id="9593825"/>
<dbReference type="RefSeq" id="XP_003027081.1">
    <property type="nucleotide sequence ID" value="XM_003027035.1"/>
</dbReference>
<organism evidence="3">
    <name type="scientific">Schizophyllum commune (strain H4-8 / FGSC 9210)</name>
    <name type="common">Split gill fungus</name>
    <dbReference type="NCBI Taxonomy" id="578458"/>
    <lineage>
        <taxon>Eukaryota</taxon>
        <taxon>Fungi</taxon>
        <taxon>Dikarya</taxon>
        <taxon>Basidiomycota</taxon>
        <taxon>Agaricomycotina</taxon>
        <taxon>Agaricomycetes</taxon>
        <taxon>Agaricomycetidae</taxon>
        <taxon>Agaricales</taxon>
        <taxon>Schizophyllaceae</taxon>
        <taxon>Schizophyllum</taxon>
    </lineage>
</organism>
<dbReference type="KEGG" id="scm:SCHCO_01106491"/>
<evidence type="ECO:0000313" key="2">
    <source>
        <dbReference type="EMBL" id="EFI92178.1"/>
    </source>
</evidence>
<keyword evidence="3" id="KW-1185">Reference proteome</keyword>
<dbReference type="HOGENOM" id="CLU_1038832_0_0_1"/>
<gene>
    <name evidence="2" type="ORF">SCHCODRAFT_113598</name>
</gene>
<feature type="region of interest" description="Disordered" evidence="1">
    <location>
        <begin position="199"/>
        <end position="251"/>
    </location>
</feature>
<dbReference type="VEuPathDB" id="FungiDB:SCHCODRAFT_01106491"/>
<feature type="compositionally biased region" description="Basic and acidic residues" evidence="1">
    <location>
        <begin position="199"/>
        <end position="213"/>
    </location>
</feature>
<sequence length="268" mass="29427">MRFTSSTNKPAMAAVTHSTGDAGLATYARSFAVSEDEPTSSSAQRIDVFWATAPAMGLTGGELDDHRSASTQQSYAIVKSPHLRRAGQETQLDILNQVLGVIGRQFATPSNHRRHARGPWDEGTLDLPGQVLGVIENGERPRPLEPGEATPPQLEDFARISTSFRNRRLTHYTAFLCNPRTAGGMRAVPRMRDAAIGERAASKERAASEERAAVEMTRASARARGDRRSRPRRGASTRRVVAKTPPTDRGTLSMRNYAMRERDFLRSG</sequence>
<dbReference type="AlphaFoldDB" id="D8QI69"/>
<reference evidence="2 3" key="1">
    <citation type="journal article" date="2010" name="Nat. Biotechnol.">
        <title>Genome sequence of the model mushroom Schizophyllum commune.</title>
        <authorList>
            <person name="Ohm R.A."/>
            <person name="de Jong J.F."/>
            <person name="Lugones L.G."/>
            <person name="Aerts A."/>
            <person name="Kothe E."/>
            <person name="Stajich J.E."/>
            <person name="de Vries R.P."/>
            <person name="Record E."/>
            <person name="Levasseur A."/>
            <person name="Baker S.E."/>
            <person name="Bartholomew K.A."/>
            <person name="Coutinho P.M."/>
            <person name="Erdmann S."/>
            <person name="Fowler T.J."/>
            <person name="Gathman A.C."/>
            <person name="Lombard V."/>
            <person name="Henrissat B."/>
            <person name="Knabe N."/>
            <person name="Kuees U."/>
            <person name="Lilly W.W."/>
            <person name="Lindquist E."/>
            <person name="Lucas S."/>
            <person name="Magnuson J.K."/>
            <person name="Piumi F."/>
            <person name="Raudaskoski M."/>
            <person name="Salamov A."/>
            <person name="Schmutz J."/>
            <person name="Schwarze F.W.M.R."/>
            <person name="vanKuyk P.A."/>
            <person name="Horton J.S."/>
            <person name="Grigoriev I.V."/>
            <person name="Woesten H.A.B."/>
        </authorList>
    </citation>
    <scope>NUCLEOTIDE SEQUENCE [LARGE SCALE GENOMIC DNA]</scope>
    <source>
        <strain evidence="3">H4-8 / FGSC 9210</strain>
    </source>
</reference>
<name>D8QI69_SCHCM</name>
<evidence type="ECO:0000313" key="3">
    <source>
        <dbReference type="Proteomes" id="UP000007431"/>
    </source>
</evidence>
<accession>D8QI69</accession>
<dbReference type="InParanoid" id="D8QI69"/>
<evidence type="ECO:0000256" key="1">
    <source>
        <dbReference type="SAM" id="MobiDB-lite"/>
    </source>
</evidence>
<dbReference type="Proteomes" id="UP000007431">
    <property type="component" value="Unassembled WGS sequence"/>
</dbReference>
<dbReference type="EMBL" id="GL377313">
    <property type="protein sequence ID" value="EFI92178.1"/>
    <property type="molecule type" value="Genomic_DNA"/>
</dbReference>